<reference evidence="2 3" key="1">
    <citation type="submission" date="2016-10" db="EMBL/GenBank/DDBJ databases">
        <authorList>
            <person name="de Groot N.N."/>
        </authorList>
    </citation>
    <scope>NUCLEOTIDE SEQUENCE [LARGE SCALE GENOMIC DNA]</scope>
    <source>
        <strain evidence="2 3">DSM 22024</strain>
    </source>
</reference>
<dbReference type="STRING" id="117157.SAMN04489717_1920"/>
<organism evidence="2 3">
    <name type="scientific">Actinopolymorpha singaporensis</name>
    <dbReference type="NCBI Taxonomy" id="117157"/>
    <lineage>
        <taxon>Bacteria</taxon>
        <taxon>Bacillati</taxon>
        <taxon>Actinomycetota</taxon>
        <taxon>Actinomycetes</taxon>
        <taxon>Propionibacteriales</taxon>
        <taxon>Actinopolymorphaceae</taxon>
        <taxon>Actinopolymorpha</taxon>
    </lineage>
</organism>
<name>A0A1H1Q7T6_9ACTN</name>
<protein>
    <recommendedName>
        <fullName evidence="1">VOC domain-containing protein</fullName>
    </recommendedName>
</protein>
<keyword evidence="3" id="KW-1185">Reference proteome</keyword>
<dbReference type="AlphaFoldDB" id="A0A1H1Q7T6"/>
<evidence type="ECO:0000259" key="1">
    <source>
        <dbReference type="PROSITE" id="PS51819"/>
    </source>
</evidence>
<dbReference type="Gene3D" id="3.10.180.10">
    <property type="entry name" value="2,3-Dihydroxybiphenyl 1,2-Dioxygenase, domain 1"/>
    <property type="match status" value="1"/>
</dbReference>
<evidence type="ECO:0000313" key="2">
    <source>
        <dbReference type="EMBL" id="SDS19571.1"/>
    </source>
</evidence>
<dbReference type="CDD" id="cd06587">
    <property type="entry name" value="VOC"/>
    <property type="match status" value="1"/>
</dbReference>
<sequence>MVGVVTRRPQPYLRGELVVVIDCSDLERSAEFWTSLLGYTRAGAAVEPYQSLAPPDGGFELLLQHVLEAKQAKTRVHLDLRTRDLEAEVERARSLGAAVLTEEPIVEEGWGWHVLADPDGNEFCVLQPPESYWRDHGSS</sequence>
<dbReference type="SUPFAM" id="SSF54593">
    <property type="entry name" value="Glyoxalase/Bleomycin resistance protein/Dihydroxybiphenyl dioxygenase"/>
    <property type="match status" value="1"/>
</dbReference>
<dbReference type="PROSITE" id="PS51819">
    <property type="entry name" value="VOC"/>
    <property type="match status" value="1"/>
</dbReference>
<dbReference type="InterPro" id="IPR037523">
    <property type="entry name" value="VOC_core"/>
</dbReference>
<dbReference type="Proteomes" id="UP000198983">
    <property type="component" value="Chromosome I"/>
</dbReference>
<dbReference type="PANTHER" id="PTHR35908">
    <property type="entry name" value="HYPOTHETICAL FUSION PROTEIN"/>
    <property type="match status" value="1"/>
</dbReference>
<dbReference type="InterPro" id="IPR041581">
    <property type="entry name" value="Glyoxalase_6"/>
</dbReference>
<accession>A0A1H1Q7T6</accession>
<dbReference type="Pfam" id="PF18029">
    <property type="entry name" value="Glyoxalase_6"/>
    <property type="match status" value="1"/>
</dbReference>
<evidence type="ECO:0000313" key="3">
    <source>
        <dbReference type="Proteomes" id="UP000198983"/>
    </source>
</evidence>
<dbReference type="PANTHER" id="PTHR35908:SF1">
    <property type="entry name" value="CONSERVED PROTEIN"/>
    <property type="match status" value="1"/>
</dbReference>
<feature type="domain" description="VOC" evidence="1">
    <location>
        <begin position="15"/>
        <end position="128"/>
    </location>
</feature>
<proteinExistence type="predicted"/>
<dbReference type="EMBL" id="LT629732">
    <property type="protein sequence ID" value="SDS19571.1"/>
    <property type="molecule type" value="Genomic_DNA"/>
</dbReference>
<gene>
    <name evidence="2" type="ORF">SAMN04489717_1920</name>
</gene>
<dbReference type="OrthoDB" id="3823476at2"/>
<dbReference type="InterPro" id="IPR029068">
    <property type="entry name" value="Glyas_Bleomycin-R_OHBP_Dase"/>
</dbReference>